<reference evidence="3 4" key="1">
    <citation type="submission" date="2017-05" db="EMBL/GenBank/DDBJ databases">
        <authorList>
            <person name="Varghese N."/>
            <person name="Submissions S."/>
        </authorList>
    </citation>
    <scope>NUCLEOTIDE SEQUENCE [LARGE SCALE GENOMIC DNA]</scope>
    <source>
        <strain evidence="3 4">DSM 45474</strain>
    </source>
</reference>
<dbReference type="PANTHER" id="PTHR35526">
    <property type="entry name" value="ANTI-SIGMA-F FACTOR RSBW-RELATED"/>
    <property type="match status" value="1"/>
</dbReference>
<dbReference type="EMBL" id="FXTI01000007">
    <property type="protein sequence ID" value="SMO75867.1"/>
    <property type="molecule type" value="Genomic_DNA"/>
</dbReference>
<evidence type="ECO:0000256" key="1">
    <source>
        <dbReference type="ARBA" id="ARBA00022527"/>
    </source>
</evidence>
<sequence length="152" mass="17166">MKINIPVKYEWDVVNIRRRVRDLTREMGFRELDQTRIVQSVSELARNVVHHAEEGIVSVEGVCEEGRKGVRITVQDLGPGIEDLGEVIRLSESPVSAEGYGLRQVRDLMDDFTIRAVEGKGTCVEVTKWFEVSKEASQDDRCQSIRCSDSDG</sequence>
<evidence type="ECO:0000313" key="3">
    <source>
        <dbReference type="EMBL" id="SMO75867.1"/>
    </source>
</evidence>
<name>A0A521DVY9_9BACL</name>
<keyword evidence="3" id="KW-0418">Kinase</keyword>
<dbReference type="OrthoDB" id="9799195at2"/>
<dbReference type="GO" id="GO:0004674">
    <property type="term" value="F:protein serine/threonine kinase activity"/>
    <property type="evidence" value="ECO:0007669"/>
    <property type="project" value="UniProtKB-KW"/>
</dbReference>
<keyword evidence="3" id="KW-0808">Transferase</keyword>
<dbReference type="SUPFAM" id="SSF55874">
    <property type="entry name" value="ATPase domain of HSP90 chaperone/DNA topoisomerase II/histidine kinase"/>
    <property type="match status" value="1"/>
</dbReference>
<dbReference type="PANTHER" id="PTHR35526:SF3">
    <property type="entry name" value="ANTI-SIGMA-F FACTOR RSBW"/>
    <property type="match status" value="1"/>
</dbReference>
<gene>
    <name evidence="3" type="ORF">SAMN06264849_10736</name>
</gene>
<keyword evidence="4" id="KW-1185">Reference proteome</keyword>
<evidence type="ECO:0000259" key="2">
    <source>
        <dbReference type="Pfam" id="PF13581"/>
    </source>
</evidence>
<proteinExistence type="predicted"/>
<dbReference type="Gene3D" id="3.30.565.10">
    <property type="entry name" value="Histidine kinase-like ATPase, C-terminal domain"/>
    <property type="match status" value="1"/>
</dbReference>
<feature type="domain" description="Histidine kinase/HSP90-like ATPase" evidence="2">
    <location>
        <begin position="12"/>
        <end position="128"/>
    </location>
</feature>
<evidence type="ECO:0000313" key="4">
    <source>
        <dbReference type="Proteomes" id="UP000315636"/>
    </source>
</evidence>
<keyword evidence="1" id="KW-0723">Serine/threonine-protein kinase</keyword>
<organism evidence="3 4">
    <name type="scientific">Melghirimyces algeriensis</name>
    <dbReference type="NCBI Taxonomy" id="910412"/>
    <lineage>
        <taxon>Bacteria</taxon>
        <taxon>Bacillati</taxon>
        <taxon>Bacillota</taxon>
        <taxon>Bacilli</taxon>
        <taxon>Bacillales</taxon>
        <taxon>Thermoactinomycetaceae</taxon>
        <taxon>Melghirimyces</taxon>
    </lineage>
</organism>
<dbReference type="Pfam" id="PF13581">
    <property type="entry name" value="HATPase_c_2"/>
    <property type="match status" value="1"/>
</dbReference>
<dbReference type="AlphaFoldDB" id="A0A521DVY9"/>
<protein>
    <submittedName>
        <fullName evidence="3">Serine/threonine-protein kinase RsbT</fullName>
    </submittedName>
</protein>
<dbReference type="RefSeq" id="WP_142505845.1">
    <property type="nucleotide sequence ID" value="NZ_FXTI01000007.1"/>
</dbReference>
<dbReference type="InterPro" id="IPR036890">
    <property type="entry name" value="HATPase_C_sf"/>
</dbReference>
<dbReference type="InterPro" id="IPR003594">
    <property type="entry name" value="HATPase_dom"/>
</dbReference>
<accession>A0A521DVY9</accession>
<dbReference type="InterPro" id="IPR050267">
    <property type="entry name" value="Anti-sigma-factor_SerPK"/>
</dbReference>
<dbReference type="Proteomes" id="UP000315636">
    <property type="component" value="Unassembled WGS sequence"/>
</dbReference>